<evidence type="ECO:0000313" key="1">
    <source>
        <dbReference type="EMBL" id="JAH99911.1"/>
    </source>
</evidence>
<protein>
    <submittedName>
        <fullName evidence="1">Uncharacterized protein</fullName>
    </submittedName>
</protein>
<reference evidence="1" key="1">
    <citation type="submission" date="2014-11" db="EMBL/GenBank/DDBJ databases">
        <authorList>
            <person name="Amaro Gonzalez C."/>
        </authorList>
    </citation>
    <scope>NUCLEOTIDE SEQUENCE</scope>
</reference>
<reference evidence="1" key="2">
    <citation type="journal article" date="2015" name="Fish Shellfish Immunol.">
        <title>Early steps in the European eel (Anguilla anguilla)-Vibrio vulnificus interaction in the gills: Role of the RtxA13 toxin.</title>
        <authorList>
            <person name="Callol A."/>
            <person name="Pajuelo D."/>
            <person name="Ebbesson L."/>
            <person name="Teles M."/>
            <person name="MacKenzie S."/>
            <person name="Amaro C."/>
        </authorList>
    </citation>
    <scope>NUCLEOTIDE SEQUENCE</scope>
</reference>
<proteinExistence type="predicted"/>
<sequence length="76" mass="8410">MSPRYLGINCACSYCIGIRTGLPHNTDSQRTFSNSKILLNVVAQILKEDRNLGSLIFSGGFQENRYFPISTATPLV</sequence>
<organism evidence="1">
    <name type="scientific">Anguilla anguilla</name>
    <name type="common">European freshwater eel</name>
    <name type="synonym">Muraena anguilla</name>
    <dbReference type="NCBI Taxonomy" id="7936"/>
    <lineage>
        <taxon>Eukaryota</taxon>
        <taxon>Metazoa</taxon>
        <taxon>Chordata</taxon>
        <taxon>Craniata</taxon>
        <taxon>Vertebrata</taxon>
        <taxon>Euteleostomi</taxon>
        <taxon>Actinopterygii</taxon>
        <taxon>Neopterygii</taxon>
        <taxon>Teleostei</taxon>
        <taxon>Anguilliformes</taxon>
        <taxon>Anguillidae</taxon>
        <taxon>Anguilla</taxon>
    </lineage>
</organism>
<name>A0A0E9XBV4_ANGAN</name>
<accession>A0A0E9XBV4</accession>
<dbReference type="AlphaFoldDB" id="A0A0E9XBV4"/>
<dbReference type="EMBL" id="GBXM01008666">
    <property type="protein sequence ID" value="JAH99911.1"/>
    <property type="molecule type" value="Transcribed_RNA"/>
</dbReference>